<dbReference type="GO" id="GO:0005737">
    <property type="term" value="C:cytoplasm"/>
    <property type="evidence" value="ECO:0007669"/>
    <property type="project" value="TreeGrafter"/>
</dbReference>
<dbReference type="Pfam" id="PF01130">
    <property type="entry name" value="CD36"/>
    <property type="match status" value="1"/>
</dbReference>
<dbReference type="GO" id="GO:0005044">
    <property type="term" value="F:scavenger receptor activity"/>
    <property type="evidence" value="ECO:0007669"/>
    <property type="project" value="TreeGrafter"/>
</dbReference>
<dbReference type="Proteomes" id="UP001152799">
    <property type="component" value="Chromosome 4"/>
</dbReference>
<sequence length="555" mass="63006">MVIRKPIVPLPRLPSRKASIKSGDRSEDILLTLRRVSETLGVRRVKELYVKKADAKQIKYRLIILLTIAILTTAWGLASLIYTPLKMLLSIRLEMTPGLPPYEWWATPPDEILLSVFVFNITNSEAFMNGTDKKIRVQEIGPIIYKEKLEHINPKVNPNGTLSYTANRTAVFLPEMNTINLNDTIIVPNLGVLLIPAYFHDSSMFIKLGVNMLLRSFKAQPLVKMTIYDYLWNATDPILEPAEKLAPSLVPTRNVGLLNIIYQDFSNNVTLLIGKKNGDAKFFTIDTYDGSPYLPHFSDPKCQLKFRNASEGIGYPQMLTKDANLTYWRKTLCKQADIRYERDERKFGINGYRFKLMPYTFYREGWEGNDDCFAGDPTLPNGIADVSPCYWGFPIAASFPHFLYGDEALQSKIDGLTPNEEEHGSHVLIDPVTGIPLAGKARAQINLVMKKLWGFPKNIQTFSDTYLPLAWLEYNQIGLPWYIKGMVYYMAVIVPVCQLPFSLISLSIAGVCIYFIFGLMVGRLGTAEKGHTMSNRLLKRESQAFIHYDNNDCEL</sequence>
<evidence type="ECO:0000256" key="3">
    <source>
        <dbReference type="ARBA" id="ARBA00022475"/>
    </source>
</evidence>
<keyword evidence="7" id="KW-0325">Glycoprotein</keyword>
<name>A0A9N9QF73_9CUCU</name>
<dbReference type="OrthoDB" id="8187528at2759"/>
<keyword evidence="4 8" id="KW-0812">Transmembrane</keyword>
<evidence type="ECO:0000256" key="2">
    <source>
        <dbReference type="ARBA" id="ARBA00010532"/>
    </source>
</evidence>
<evidence type="ECO:0000256" key="6">
    <source>
        <dbReference type="ARBA" id="ARBA00023136"/>
    </source>
</evidence>
<gene>
    <name evidence="9" type="ORF">CEUTPL_LOCUS8414</name>
</gene>
<keyword evidence="10" id="KW-1185">Reference proteome</keyword>
<evidence type="ECO:0000256" key="7">
    <source>
        <dbReference type="ARBA" id="ARBA00023180"/>
    </source>
</evidence>
<dbReference type="PANTHER" id="PTHR11923">
    <property type="entry name" value="SCAVENGER RECEPTOR CLASS B TYPE-1 SR-B1"/>
    <property type="match status" value="1"/>
</dbReference>
<feature type="transmembrane region" description="Helical" evidence="8">
    <location>
        <begin position="62"/>
        <end position="82"/>
    </location>
</feature>
<keyword evidence="6 8" id="KW-0472">Membrane</keyword>
<keyword evidence="3" id="KW-1003">Cell membrane</keyword>
<dbReference type="InterPro" id="IPR002159">
    <property type="entry name" value="CD36_fam"/>
</dbReference>
<evidence type="ECO:0000313" key="9">
    <source>
        <dbReference type="EMBL" id="CAG9767860.1"/>
    </source>
</evidence>
<protein>
    <recommendedName>
        <fullName evidence="11">Scavenger receptor class B member 1</fullName>
    </recommendedName>
</protein>
<dbReference type="PRINTS" id="PR01609">
    <property type="entry name" value="CD36FAMILY"/>
</dbReference>
<proteinExistence type="inferred from homology"/>
<dbReference type="EMBL" id="OU892280">
    <property type="protein sequence ID" value="CAG9767860.1"/>
    <property type="molecule type" value="Genomic_DNA"/>
</dbReference>
<comment type="similarity">
    <text evidence="2">Belongs to the CD36 family.</text>
</comment>
<evidence type="ECO:0000256" key="8">
    <source>
        <dbReference type="SAM" id="Phobius"/>
    </source>
</evidence>
<evidence type="ECO:0000256" key="4">
    <source>
        <dbReference type="ARBA" id="ARBA00022692"/>
    </source>
</evidence>
<dbReference type="PANTHER" id="PTHR11923:SF89">
    <property type="entry name" value="GH15894P"/>
    <property type="match status" value="1"/>
</dbReference>
<evidence type="ECO:0000256" key="5">
    <source>
        <dbReference type="ARBA" id="ARBA00022989"/>
    </source>
</evidence>
<organism evidence="9 10">
    <name type="scientific">Ceutorhynchus assimilis</name>
    <name type="common">cabbage seed weevil</name>
    <dbReference type="NCBI Taxonomy" id="467358"/>
    <lineage>
        <taxon>Eukaryota</taxon>
        <taxon>Metazoa</taxon>
        <taxon>Ecdysozoa</taxon>
        <taxon>Arthropoda</taxon>
        <taxon>Hexapoda</taxon>
        <taxon>Insecta</taxon>
        <taxon>Pterygota</taxon>
        <taxon>Neoptera</taxon>
        <taxon>Endopterygota</taxon>
        <taxon>Coleoptera</taxon>
        <taxon>Polyphaga</taxon>
        <taxon>Cucujiformia</taxon>
        <taxon>Curculionidae</taxon>
        <taxon>Ceutorhynchinae</taxon>
        <taxon>Ceutorhynchus</taxon>
    </lineage>
</organism>
<feature type="transmembrane region" description="Helical" evidence="8">
    <location>
        <begin position="499"/>
        <end position="521"/>
    </location>
</feature>
<evidence type="ECO:0008006" key="11">
    <source>
        <dbReference type="Google" id="ProtNLM"/>
    </source>
</evidence>
<reference evidence="9" key="1">
    <citation type="submission" date="2022-01" db="EMBL/GenBank/DDBJ databases">
        <authorList>
            <person name="King R."/>
        </authorList>
    </citation>
    <scope>NUCLEOTIDE SEQUENCE</scope>
</reference>
<evidence type="ECO:0000256" key="1">
    <source>
        <dbReference type="ARBA" id="ARBA00004236"/>
    </source>
</evidence>
<dbReference type="AlphaFoldDB" id="A0A9N9QF73"/>
<keyword evidence="5 8" id="KW-1133">Transmembrane helix</keyword>
<dbReference type="GO" id="GO:0005886">
    <property type="term" value="C:plasma membrane"/>
    <property type="evidence" value="ECO:0007669"/>
    <property type="project" value="UniProtKB-SubCell"/>
</dbReference>
<comment type="subcellular location">
    <subcellularLocation>
        <location evidence="1">Cell membrane</location>
    </subcellularLocation>
</comment>
<accession>A0A9N9QF73</accession>
<evidence type="ECO:0000313" key="10">
    <source>
        <dbReference type="Proteomes" id="UP001152799"/>
    </source>
</evidence>